<protein>
    <submittedName>
        <fullName evidence="1">Uncharacterized protein</fullName>
    </submittedName>
</protein>
<name>A0AAJ1CCE7_9BACT</name>
<comment type="caution">
    <text evidence="1">The sequence shown here is derived from an EMBL/GenBank/DDBJ whole genome shotgun (WGS) entry which is preliminary data.</text>
</comment>
<proteinExistence type="predicted"/>
<dbReference type="AlphaFoldDB" id="A0AAJ1CCE7"/>
<evidence type="ECO:0000313" key="1">
    <source>
        <dbReference type="EMBL" id="MCQ5081718.1"/>
    </source>
</evidence>
<reference evidence="1" key="1">
    <citation type="submission" date="2022-06" db="EMBL/GenBank/DDBJ databases">
        <title>Isolation of gut microbiota from human fecal samples.</title>
        <authorList>
            <person name="Pamer E.G."/>
            <person name="Barat B."/>
            <person name="Waligurski E."/>
            <person name="Medina S."/>
            <person name="Paddock L."/>
            <person name="Mostad J."/>
        </authorList>
    </citation>
    <scope>NUCLEOTIDE SEQUENCE</scope>
    <source>
        <strain evidence="1">DFI.6.22</strain>
    </source>
</reference>
<accession>A0AAJ1CCE7</accession>
<dbReference type="EMBL" id="JANGBQ010000002">
    <property type="protein sequence ID" value="MCQ5081718.1"/>
    <property type="molecule type" value="Genomic_DNA"/>
</dbReference>
<dbReference type="Proteomes" id="UP001205035">
    <property type="component" value="Unassembled WGS sequence"/>
</dbReference>
<evidence type="ECO:0000313" key="2">
    <source>
        <dbReference type="Proteomes" id="UP001205035"/>
    </source>
</evidence>
<organism evidence="1 2">
    <name type="scientific">Alistipes onderdonkii</name>
    <dbReference type="NCBI Taxonomy" id="328813"/>
    <lineage>
        <taxon>Bacteria</taxon>
        <taxon>Pseudomonadati</taxon>
        <taxon>Bacteroidota</taxon>
        <taxon>Bacteroidia</taxon>
        <taxon>Bacteroidales</taxon>
        <taxon>Rikenellaceae</taxon>
        <taxon>Alistipes</taxon>
    </lineage>
</organism>
<gene>
    <name evidence="1" type="ORF">NE651_02290</name>
</gene>
<sequence length="298" mass="34246">MDGLELKTKFDGLQELFNRCINHAFRVLTDRITAKSAYLDCEQMRELEKLEYIRTADELAQLYLRYSVLSNIRNFYSDPAFLWNSTLFEELNSGEKKKYLAFSVVSFDYSRYEQANTVYDAELPYFSAVVKAVVLERYAAYLQDRKSKVAAQKEPKEVVMTTKAVLPIAETDNPFDSTLNDEQIAFLVEGINDVKMFNVPLTPDDLTAIFAGKPHAIVRSNNNRLVAFFFAGLSDRGLITPNWQSVIANYKLFLSKDRSRDKYINQSDLSTATNYIRDIGAEGKYATIERYLKQVKKL</sequence>
<dbReference type="RefSeq" id="WP_022332437.1">
    <property type="nucleotide sequence ID" value="NZ_DAWDUM010000003.1"/>
</dbReference>